<reference evidence="2 3" key="1">
    <citation type="submission" date="2017-06" db="EMBL/GenBank/DDBJ databases">
        <authorList>
            <person name="Kim H.J."/>
            <person name="Triplett B.A."/>
        </authorList>
    </citation>
    <scope>NUCLEOTIDE SEQUENCE [LARGE SCALE GENOMIC DNA]</scope>
    <source>
        <strain evidence="2 3">CGMCC 4.1858</strain>
    </source>
</reference>
<protein>
    <recommendedName>
        <fullName evidence="4">Helix-turn-helix domain-containing protein</fullName>
    </recommendedName>
</protein>
<feature type="region of interest" description="Disordered" evidence="1">
    <location>
        <begin position="119"/>
        <end position="149"/>
    </location>
</feature>
<feature type="compositionally biased region" description="Basic and acidic residues" evidence="1">
    <location>
        <begin position="132"/>
        <end position="141"/>
    </location>
</feature>
<dbReference type="AlphaFoldDB" id="A0A239B4K6"/>
<evidence type="ECO:0000256" key="1">
    <source>
        <dbReference type="SAM" id="MobiDB-lite"/>
    </source>
</evidence>
<dbReference type="EMBL" id="FZOF01000002">
    <property type="protein sequence ID" value="SNS02807.1"/>
    <property type="molecule type" value="Genomic_DNA"/>
</dbReference>
<dbReference type="RefSeq" id="WP_089222515.1">
    <property type="nucleotide sequence ID" value="NZ_FZOF01000002.1"/>
</dbReference>
<accession>A0A239B4K6</accession>
<evidence type="ECO:0000313" key="2">
    <source>
        <dbReference type="EMBL" id="SNS02807.1"/>
    </source>
</evidence>
<dbReference type="Proteomes" id="UP000198280">
    <property type="component" value="Unassembled WGS sequence"/>
</dbReference>
<proteinExistence type="predicted"/>
<evidence type="ECO:0008006" key="4">
    <source>
        <dbReference type="Google" id="ProtNLM"/>
    </source>
</evidence>
<sequence>MIRHAIPPTRFFSQTPNDLIRHPRLNGTAVRLLQWALSLPEGSRETLQSIGEKMPEGRIALRRARQQLEAEGYVHTRRTQSPETGHWTTRVLVSNVPLRDPEEIEAAFAAPGGSILTAGAPSVRAVGTSPKGENKEEENTSHPEPPADESLVARAAAALQRLGRREARLALGVAEAVRLAPLAARWLANGASELELRTALSSGLPHTVHSPAGFVARRLRDKLPAPRPARDPAAPAAPLPECPGCGDPLPPGRTGPCPPCSTAAPASDAPSGAPRGASLVRAGIVRQRPHVKPSAAADIIYGSF</sequence>
<gene>
    <name evidence="2" type="ORF">SAMN05216252_102377</name>
</gene>
<name>A0A239B4K6_9ACTN</name>
<keyword evidence="3" id="KW-1185">Reference proteome</keyword>
<evidence type="ECO:0000313" key="3">
    <source>
        <dbReference type="Proteomes" id="UP000198280"/>
    </source>
</evidence>
<dbReference type="OrthoDB" id="3871158at2"/>
<organism evidence="2 3">
    <name type="scientific">Actinacidiphila glaucinigra</name>
    <dbReference type="NCBI Taxonomy" id="235986"/>
    <lineage>
        <taxon>Bacteria</taxon>
        <taxon>Bacillati</taxon>
        <taxon>Actinomycetota</taxon>
        <taxon>Actinomycetes</taxon>
        <taxon>Kitasatosporales</taxon>
        <taxon>Streptomycetaceae</taxon>
        <taxon>Actinacidiphila</taxon>
    </lineage>
</organism>